<gene>
    <name evidence="2" type="ORF">PCOR1329_LOCUS67847</name>
</gene>
<evidence type="ECO:0000313" key="3">
    <source>
        <dbReference type="Proteomes" id="UP001189429"/>
    </source>
</evidence>
<protein>
    <recommendedName>
        <fullName evidence="1">Reverse transcriptase Ty1/copia-type domain-containing protein</fullName>
    </recommendedName>
</protein>
<dbReference type="EMBL" id="CAUYUJ010018815">
    <property type="protein sequence ID" value="CAK0886526.1"/>
    <property type="molecule type" value="Genomic_DNA"/>
</dbReference>
<sequence length="498" mass="55713">EHTELQDKLGTAWCKGMRLGRGAKSDARIIGAATGIVQARTVTQLTTEKSFDMEILKAMRWTPWKTSVKAGVYDGENWQPTEGQITASGNHQQGQSQRKVEIQFRKFGSRYRGLVGTIEDMGTEGLKRRSWQAPEEMMRLAAEADKETKDDSELSIVMGWTEDDEWEAKQCKLDRFDNYDVWELTPRGPHGPKALTWTWFLEMRSGELKARLCARPFGKQISKSKSELCCPTPLPFSLKLLMVYVIVKDFAIYCFDISRAFLHAPARVLVYAGVPKEYCHLPDSSDWVYRLNKTVYGLNEAMIDLDDHFENIAIGRSKESNVIFNGLLSDPCTFADKANQAATRFRSINGINMFVCLERPECQYAAKECPKGVSRPTVQDQTRPTRVLRFIRAHPSSVTCMYPDSGDFQIIGRAGSKWAEDPIGRKSTSCGQLFLNGALTMQFVKTQGAPALSSPGAEFNALVHVGVEARGSQTYLKELLGDTVPVTLESDNSSALTN</sequence>
<feature type="domain" description="Reverse transcriptase Ty1/copia-type" evidence="1">
    <location>
        <begin position="180"/>
        <end position="304"/>
    </location>
</feature>
<dbReference type="Pfam" id="PF07727">
    <property type="entry name" value="RVT_2"/>
    <property type="match status" value="1"/>
</dbReference>
<dbReference type="Proteomes" id="UP001189429">
    <property type="component" value="Unassembled WGS sequence"/>
</dbReference>
<dbReference type="InterPro" id="IPR013103">
    <property type="entry name" value="RVT_2"/>
</dbReference>
<evidence type="ECO:0000313" key="2">
    <source>
        <dbReference type="EMBL" id="CAK0886526.1"/>
    </source>
</evidence>
<feature type="non-terminal residue" evidence="2">
    <location>
        <position position="498"/>
    </location>
</feature>
<evidence type="ECO:0000259" key="1">
    <source>
        <dbReference type="Pfam" id="PF07727"/>
    </source>
</evidence>
<proteinExistence type="predicted"/>
<keyword evidence="3" id="KW-1185">Reference proteome</keyword>
<name>A0ABN9WJ30_9DINO</name>
<reference evidence="2" key="1">
    <citation type="submission" date="2023-10" db="EMBL/GenBank/DDBJ databases">
        <authorList>
            <person name="Chen Y."/>
            <person name="Shah S."/>
            <person name="Dougan E. K."/>
            <person name="Thang M."/>
            <person name="Chan C."/>
        </authorList>
    </citation>
    <scope>NUCLEOTIDE SEQUENCE [LARGE SCALE GENOMIC DNA]</scope>
</reference>
<organism evidence="2 3">
    <name type="scientific">Prorocentrum cordatum</name>
    <dbReference type="NCBI Taxonomy" id="2364126"/>
    <lineage>
        <taxon>Eukaryota</taxon>
        <taxon>Sar</taxon>
        <taxon>Alveolata</taxon>
        <taxon>Dinophyceae</taxon>
        <taxon>Prorocentrales</taxon>
        <taxon>Prorocentraceae</taxon>
        <taxon>Prorocentrum</taxon>
    </lineage>
</organism>
<comment type="caution">
    <text evidence="2">The sequence shown here is derived from an EMBL/GenBank/DDBJ whole genome shotgun (WGS) entry which is preliminary data.</text>
</comment>
<feature type="non-terminal residue" evidence="2">
    <location>
        <position position="1"/>
    </location>
</feature>
<accession>A0ABN9WJ30</accession>